<evidence type="ECO:0000313" key="1">
    <source>
        <dbReference type="EMBL" id="KAI5079492.1"/>
    </source>
</evidence>
<name>A0A9D4ZMT4_ADICA</name>
<comment type="caution">
    <text evidence="1">The sequence shown here is derived from an EMBL/GenBank/DDBJ whole genome shotgun (WGS) entry which is preliminary data.</text>
</comment>
<sequence length="73" mass="8402">MAPHKFNSPRPLCESIVQFNRNRLRKRIPSFYRNTKDFRNRLELKVDSFFLSKESPVAVVITAIGSSFSVLGS</sequence>
<keyword evidence="2" id="KW-1185">Reference proteome</keyword>
<dbReference type="EMBL" id="JABFUD020000005">
    <property type="protein sequence ID" value="KAI5079492.1"/>
    <property type="molecule type" value="Genomic_DNA"/>
</dbReference>
<dbReference type="AlphaFoldDB" id="A0A9D4ZMT4"/>
<protein>
    <submittedName>
        <fullName evidence="1">Uncharacterized protein</fullName>
    </submittedName>
</protein>
<reference evidence="1 2" key="1">
    <citation type="submission" date="2021-01" db="EMBL/GenBank/DDBJ databases">
        <title>Adiantum capillus-veneris genome.</title>
        <authorList>
            <person name="Fang Y."/>
            <person name="Liao Q."/>
        </authorList>
    </citation>
    <scope>NUCLEOTIDE SEQUENCE [LARGE SCALE GENOMIC DNA]</scope>
    <source>
        <strain evidence="1">H3</strain>
        <tissue evidence="1">Leaf</tissue>
    </source>
</reference>
<evidence type="ECO:0000313" key="2">
    <source>
        <dbReference type="Proteomes" id="UP000886520"/>
    </source>
</evidence>
<dbReference type="Proteomes" id="UP000886520">
    <property type="component" value="Chromosome 5"/>
</dbReference>
<proteinExistence type="predicted"/>
<gene>
    <name evidence="1" type="ORF">GOP47_0004971</name>
</gene>
<accession>A0A9D4ZMT4</accession>
<organism evidence="1 2">
    <name type="scientific">Adiantum capillus-veneris</name>
    <name type="common">Maidenhair fern</name>
    <dbReference type="NCBI Taxonomy" id="13818"/>
    <lineage>
        <taxon>Eukaryota</taxon>
        <taxon>Viridiplantae</taxon>
        <taxon>Streptophyta</taxon>
        <taxon>Embryophyta</taxon>
        <taxon>Tracheophyta</taxon>
        <taxon>Polypodiopsida</taxon>
        <taxon>Polypodiidae</taxon>
        <taxon>Polypodiales</taxon>
        <taxon>Pteridineae</taxon>
        <taxon>Pteridaceae</taxon>
        <taxon>Vittarioideae</taxon>
        <taxon>Adiantum</taxon>
    </lineage>
</organism>